<proteinExistence type="predicted"/>
<dbReference type="InterPro" id="IPR003607">
    <property type="entry name" value="HD/PDEase_dom"/>
</dbReference>
<sequence length="508" mass="55332">MATQDLRIGMFVTELDRPWLESPFLMQGFLVEDQETLEQVRRECRFVYVDRSRSAGDAWRAIPVEKSDPPLDRSTALSSFQVPPEVRRQPLDFFALLRSLRALSGRGVRDSGVAADASSAPWFHRYPDVSGGASHTVPDEETPGNLADPFGTSRPLVTENRRSGRPPSPARTPAEQSAAAGGPTGMAYVQAVVPLEEEIVAALPMVTRAHALLEQIARDVQSSLNPDLEPLRGVVSEMVLSVARNPDALLWLVRLKQTDQYSYDHSLDVAAHVMIFGRALGLGEESVTTLGMAGMLQDVGKLRLPVRLLQKLGPLSPREYLIFKAHVDYSLQILSASPQATPQILEIVGRHHERCDGSGYPNGLRGAAVGLLAEAAGICDVYCAMTRERPYGEAASSQVALDTVRAGRGITFSESTVDQFVQCIGLYPVGTLVELNSGEVAVVVAQNRIRRLKPRVMILLGPDKKPNAYPKTLDLLYDPPSATGEPYVISRALQPGAFGVDPSEFYLA</sequence>
<organism evidence="3 4">
    <name type="scientific">Zoogloea oleivorans</name>
    <dbReference type="NCBI Taxonomy" id="1552750"/>
    <lineage>
        <taxon>Bacteria</taxon>
        <taxon>Pseudomonadati</taxon>
        <taxon>Pseudomonadota</taxon>
        <taxon>Betaproteobacteria</taxon>
        <taxon>Rhodocyclales</taxon>
        <taxon>Zoogloeaceae</taxon>
        <taxon>Zoogloea</taxon>
    </lineage>
</organism>
<dbReference type="Proteomes" id="UP000389128">
    <property type="component" value="Unassembled WGS sequence"/>
</dbReference>
<accession>A0A6C2CNV1</accession>
<dbReference type="InterPro" id="IPR037522">
    <property type="entry name" value="HD_GYP_dom"/>
</dbReference>
<dbReference type="OrthoDB" id="9763857at2"/>
<reference evidence="3 4" key="1">
    <citation type="submission" date="2019-01" db="EMBL/GenBank/DDBJ databases">
        <title>Zoogloea oleivorans genome sequencing and assembly.</title>
        <authorList>
            <person name="Tancsics A."/>
            <person name="Farkas M."/>
            <person name="Kriszt B."/>
            <person name="Maroti G."/>
            <person name="Horvath B."/>
        </authorList>
    </citation>
    <scope>NUCLEOTIDE SEQUENCE [LARGE SCALE GENOMIC DNA]</scope>
    <source>
        <strain evidence="3 4">Buc</strain>
    </source>
</reference>
<dbReference type="SMART" id="SM00471">
    <property type="entry name" value="HDc"/>
    <property type="match status" value="1"/>
</dbReference>
<dbReference type="PANTHER" id="PTHR43155">
    <property type="entry name" value="CYCLIC DI-GMP PHOSPHODIESTERASE PA4108-RELATED"/>
    <property type="match status" value="1"/>
</dbReference>
<dbReference type="AlphaFoldDB" id="A0A6C2CNV1"/>
<protein>
    <submittedName>
        <fullName evidence="3">HD-GYP domain-containing protein</fullName>
    </submittedName>
</protein>
<dbReference type="Pfam" id="PF11871">
    <property type="entry name" value="DUF3391"/>
    <property type="match status" value="1"/>
</dbReference>
<dbReference type="SUPFAM" id="SSF109604">
    <property type="entry name" value="HD-domain/PDEase-like"/>
    <property type="match status" value="1"/>
</dbReference>
<evidence type="ECO:0000259" key="2">
    <source>
        <dbReference type="PROSITE" id="PS51832"/>
    </source>
</evidence>
<evidence type="ECO:0000256" key="1">
    <source>
        <dbReference type="SAM" id="MobiDB-lite"/>
    </source>
</evidence>
<dbReference type="CDD" id="cd00077">
    <property type="entry name" value="HDc"/>
    <property type="match status" value="1"/>
</dbReference>
<feature type="region of interest" description="Disordered" evidence="1">
    <location>
        <begin position="131"/>
        <end position="182"/>
    </location>
</feature>
<name>A0A6C2CNV1_9RHOO</name>
<evidence type="ECO:0000313" key="3">
    <source>
        <dbReference type="EMBL" id="TYC55143.1"/>
    </source>
</evidence>
<feature type="domain" description="HD-GYP" evidence="2">
    <location>
        <begin position="240"/>
        <end position="436"/>
    </location>
</feature>
<dbReference type="RefSeq" id="WP_148580003.1">
    <property type="nucleotide sequence ID" value="NZ_SDKK01000014.1"/>
</dbReference>
<comment type="caution">
    <text evidence="3">The sequence shown here is derived from an EMBL/GenBank/DDBJ whole genome shotgun (WGS) entry which is preliminary data.</text>
</comment>
<dbReference type="Gene3D" id="1.10.3210.10">
    <property type="entry name" value="Hypothetical protein af1432"/>
    <property type="match status" value="1"/>
</dbReference>
<dbReference type="Pfam" id="PF13487">
    <property type="entry name" value="HD_5"/>
    <property type="match status" value="1"/>
</dbReference>
<dbReference type="PROSITE" id="PS51832">
    <property type="entry name" value="HD_GYP"/>
    <property type="match status" value="1"/>
</dbReference>
<evidence type="ECO:0000313" key="4">
    <source>
        <dbReference type="Proteomes" id="UP000389128"/>
    </source>
</evidence>
<dbReference type="InterPro" id="IPR021812">
    <property type="entry name" value="DUF3391"/>
</dbReference>
<dbReference type="GO" id="GO:0008081">
    <property type="term" value="F:phosphoric diester hydrolase activity"/>
    <property type="evidence" value="ECO:0007669"/>
    <property type="project" value="UniProtKB-ARBA"/>
</dbReference>
<keyword evidence="4" id="KW-1185">Reference proteome</keyword>
<dbReference type="PANTHER" id="PTHR43155:SF2">
    <property type="entry name" value="CYCLIC DI-GMP PHOSPHODIESTERASE PA4108"/>
    <property type="match status" value="1"/>
</dbReference>
<dbReference type="EMBL" id="SDKK01000014">
    <property type="protein sequence ID" value="TYC55143.1"/>
    <property type="molecule type" value="Genomic_DNA"/>
</dbReference>
<gene>
    <name evidence="3" type="ORF">ETQ85_15630</name>
</gene>